<dbReference type="Proteomes" id="UP001306119">
    <property type="component" value="Unassembled WGS sequence"/>
</dbReference>
<keyword evidence="1" id="KW-0472">Membrane</keyword>
<evidence type="ECO:0000256" key="1">
    <source>
        <dbReference type="SAM" id="Phobius"/>
    </source>
</evidence>
<proteinExistence type="predicted"/>
<dbReference type="Proteomes" id="UP000191116">
    <property type="component" value="Unassembled WGS sequence"/>
</dbReference>
<evidence type="ECO:0000313" key="3">
    <source>
        <dbReference type="EMBL" id="SJZ53413.1"/>
    </source>
</evidence>
<sequence length="47" mass="4960">MGTAINIIGLSIIIGKYILMLILAITTLFGGIFSPELISATTSSFNE</sequence>
<keyword evidence="5" id="KW-1185">Reference proteome</keyword>
<evidence type="ECO:0000313" key="5">
    <source>
        <dbReference type="Proteomes" id="UP001306119"/>
    </source>
</evidence>
<dbReference type="EMBL" id="FUWP01000001">
    <property type="protein sequence ID" value="SJZ53413.1"/>
    <property type="molecule type" value="Genomic_DNA"/>
</dbReference>
<accession>A0A1T4LFG1</accession>
<keyword evidence="1" id="KW-0812">Transmembrane</keyword>
<evidence type="ECO:0000313" key="2">
    <source>
        <dbReference type="EMBL" id="MEC6831705.1"/>
    </source>
</evidence>
<reference evidence="2 5" key="2">
    <citation type="submission" date="2024-01" db="EMBL/GenBank/DDBJ databases">
        <title>Active colonisers of the gastrointestinal tract of Atlantic salmon farmed in a warm water region.</title>
        <authorList>
            <person name="Bowman J.P."/>
        </authorList>
    </citation>
    <scope>NUCLEOTIDE SEQUENCE [LARGE SCALE GENOMIC DNA]</scope>
    <source>
        <strain evidence="2 5">S3MW1</strain>
    </source>
</reference>
<keyword evidence="1" id="KW-1133">Transmembrane helix</keyword>
<dbReference type="RefSeq" id="WP_162841671.1">
    <property type="nucleotide sequence ID" value="NZ_AP024854.1"/>
</dbReference>
<dbReference type="EMBL" id="JAYXUG010000004">
    <property type="protein sequence ID" value="MEC6831705.1"/>
    <property type="molecule type" value="Genomic_DNA"/>
</dbReference>
<dbReference type="AlphaFoldDB" id="A0A1T4LFG1"/>
<gene>
    <name evidence="3" type="ORF">CZ814_00350</name>
    <name evidence="2" type="ORF">VXS06_07965</name>
</gene>
<name>A0A1T4LFG1_9GAMM</name>
<reference evidence="3 4" key="1">
    <citation type="submission" date="2017-02" db="EMBL/GenBank/DDBJ databases">
        <authorList>
            <person name="Peterson S.W."/>
        </authorList>
    </citation>
    <scope>NUCLEOTIDE SEQUENCE [LARGE SCALE GENOMIC DNA]</scope>
    <source>
        <strain evidence="3 4">CECT 9189</strain>
    </source>
</reference>
<evidence type="ECO:0000313" key="4">
    <source>
        <dbReference type="Proteomes" id="UP000191116"/>
    </source>
</evidence>
<feature type="transmembrane region" description="Helical" evidence="1">
    <location>
        <begin position="7"/>
        <end position="33"/>
    </location>
</feature>
<protein>
    <submittedName>
        <fullName evidence="3">Uncharacterized protein</fullName>
    </submittedName>
</protein>
<organism evidence="3 4">
    <name type="scientific">Photobacterium toruni</name>
    <dbReference type="NCBI Taxonomy" id="1935446"/>
    <lineage>
        <taxon>Bacteria</taxon>
        <taxon>Pseudomonadati</taxon>
        <taxon>Pseudomonadota</taxon>
        <taxon>Gammaproteobacteria</taxon>
        <taxon>Vibrionales</taxon>
        <taxon>Vibrionaceae</taxon>
        <taxon>Photobacterium</taxon>
    </lineage>
</organism>